<protein>
    <submittedName>
        <fullName evidence="1">Uncharacterized protein</fullName>
    </submittedName>
</protein>
<dbReference type="EMBL" id="VCKZ01000172">
    <property type="protein sequence ID" value="TMR35614.1"/>
    <property type="molecule type" value="Genomic_DNA"/>
</dbReference>
<dbReference type="Proteomes" id="UP000305238">
    <property type="component" value="Unassembled WGS sequence"/>
</dbReference>
<reference evidence="1 2" key="1">
    <citation type="submission" date="2019-05" db="EMBL/GenBank/DDBJ databases">
        <title>Draft genome sequence of Actinomadura geliboluensis A8036.</title>
        <authorList>
            <person name="Saricaoglu S."/>
            <person name="Isik K."/>
        </authorList>
    </citation>
    <scope>NUCLEOTIDE SEQUENCE [LARGE SCALE GENOMIC DNA]</scope>
    <source>
        <strain evidence="1 2">A8036</strain>
    </source>
</reference>
<keyword evidence="2" id="KW-1185">Reference proteome</keyword>
<gene>
    <name evidence="1" type="ORF">ETD96_22570</name>
</gene>
<organism evidence="1 2">
    <name type="scientific">Actinomadura geliboluensis</name>
    <dbReference type="NCBI Taxonomy" id="882440"/>
    <lineage>
        <taxon>Bacteria</taxon>
        <taxon>Bacillati</taxon>
        <taxon>Actinomycetota</taxon>
        <taxon>Actinomycetes</taxon>
        <taxon>Streptosporangiales</taxon>
        <taxon>Thermomonosporaceae</taxon>
        <taxon>Actinomadura</taxon>
    </lineage>
</organism>
<dbReference type="OrthoDB" id="3470827at2"/>
<proteinExistence type="predicted"/>
<evidence type="ECO:0000313" key="1">
    <source>
        <dbReference type="EMBL" id="TMR35614.1"/>
    </source>
</evidence>
<accession>A0A5S4GSZ8</accession>
<name>A0A5S4GSZ8_9ACTN</name>
<dbReference type="RefSeq" id="WP_138638465.1">
    <property type="nucleotide sequence ID" value="NZ_JASWDG010000079.1"/>
</dbReference>
<evidence type="ECO:0000313" key="2">
    <source>
        <dbReference type="Proteomes" id="UP000305238"/>
    </source>
</evidence>
<dbReference type="AlphaFoldDB" id="A0A5S4GSZ8"/>
<comment type="caution">
    <text evidence="1">The sequence shown here is derived from an EMBL/GenBank/DDBJ whole genome shotgun (WGS) entry which is preliminary data.</text>
</comment>
<dbReference type="InterPro" id="IPR045592">
    <property type="entry name" value="DUF6461"/>
</dbReference>
<sequence length="200" mass="21946">MAGPSPEQIQHYVRVLDHLSRLPPDPGASENLSWTVVRGPGMTVHEAVRRLNGAPATLTAHRPAADDYDPDDALFLEQRGDAVVIVSYGTATAELDALQPLSRGATLHSVFWLINNFSRLYYLADGELITELDPLDPQNPSGTTPHALTDHLDALRTLRAHPGPGPDWETAMATLESLTGERLDADWFTHPQTFAEANRR</sequence>
<dbReference type="Pfam" id="PF20062">
    <property type="entry name" value="DUF6461"/>
    <property type="match status" value="1"/>
</dbReference>